<dbReference type="RefSeq" id="WP_175454292.1">
    <property type="nucleotide sequence ID" value="NZ_FMXE01000041.1"/>
</dbReference>
<keyword evidence="2" id="KW-1185">Reference proteome</keyword>
<sequence length="50" mass="5787">MSRNNPKESQEKSLRPMLVKELESRVEASKGDFNARRFKSSEELLKKYGG</sequence>
<gene>
    <name evidence="1" type="ORF">SAMN03080617_03981</name>
</gene>
<dbReference type="STRING" id="279824.SAMN03080617_03981"/>
<reference evidence="2" key="1">
    <citation type="submission" date="2016-10" db="EMBL/GenBank/DDBJ databases">
        <authorList>
            <person name="Varghese N."/>
            <person name="Submissions S."/>
        </authorList>
    </citation>
    <scope>NUCLEOTIDE SEQUENCE [LARGE SCALE GENOMIC DNA]</scope>
    <source>
        <strain evidence="2">DSM 22703</strain>
    </source>
</reference>
<proteinExistence type="predicted"/>
<dbReference type="AlphaFoldDB" id="A0A1G5ZK08"/>
<evidence type="ECO:0000313" key="2">
    <source>
        <dbReference type="Proteomes" id="UP000198756"/>
    </source>
</evidence>
<dbReference type="Proteomes" id="UP000198756">
    <property type="component" value="Unassembled WGS sequence"/>
</dbReference>
<protein>
    <submittedName>
        <fullName evidence="1">Uncharacterized protein</fullName>
    </submittedName>
</protein>
<name>A0A1G5ZK08_9BACT</name>
<accession>A0A1G5ZK08</accession>
<dbReference type="EMBL" id="FMXE01000041">
    <property type="protein sequence ID" value="SDA94887.1"/>
    <property type="molecule type" value="Genomic_DNA"/>
</dbReference>
<evidence type="ECO:0000313" key="1">
    <source>
        <dbReference type="EMBL" id="SDA94887.1"/>
    </source>
</evidence>
<organism evidence="1 2">
    <name type="scientific">Algoriphagus alkaliphilus</name>
    <dbReference type="NCBI Taxonomy" id="279824"/>
    <lineage>
        <taxon>Bacteria</taxon>
        <taxon>Pseudomonadati</taxon>
        <taxon>Bacteroidota</taxon>
        <taxon>Cytophagia</taxon>
        <taxon>Cytophagales</taxon>
        <taxon>Cyclobacteriaceae</taxon>
        <taxon>Algoriphagus</taxon>
    </lineage>
</organism>